<evidence type="ECO:0000313" key="2">
    <source>
        <dbReference type="Proteomes" id="UP001054837"/>
    </source>
</evidence>
<dbReference type="Proteomes" id="UP001054837">
    <property type="component" value="Unassembled WGS sequence"/>
</dbReference>
<name>A0AAV4Q6D7_9ARAC</name>
<dbReference type="EMBL" id="BPLQ01003864">
    <property type="protein sequence ID" value="GIY03927.1"/>
    <property type="molecule type" value="Genomic_DNA"/>
</dbReference>
<comment type="caution">
    <text evidence="1">The sequence shown here is derived from an EMBL/GenBank/DDBJ whole genome shotgun (WGS) entry which is preliminary data.</text>
</comment>
<accession>A0AAV4Q6D7</accession>
<proteinExistence type="predicted"/>
<evidence type="ECO:0000313" key="1">
    <source>
        <dbReference type="EMBL" id="GIY03927.1"/>
    </source>
</evidence>
<protein>
    <submittedName>
        <fullName evidence="1">Uncharacterized protein</fullName>
    </submittedName>
</protein>
<gene>
    <name evidence="1" type="ORF">CDAR_468541</name>
</gene>
<organism evidence="1 2">
    <name type="scientific">Caerostris darwini</name>
    <dbReference type="NCBI Taxonomy" id="1538125"/>
    <lineage>
        <taxon>Eukaryota</taxon>
        <taxon>Metazoa</taxon>
        <taxon>Ecdysozoa</taxon>
        <taxon>Arthropoda</taxon>
        <taxon>Chelicerata</taxon>
        <taxon>Arachnida</taxon>
        <taxon>Araneae</taxon>
        <taxon>Araneomorphae</taxon>
        <taxon>Entelegynae</taxon>
        <taxon>Araneoidea</taxon>
        <taxon>Araneidae</taxon>
        <taxon>Caerostris</taxon>
    </lineage>
</organism>
<sequence length="214" mass="24316">MSSDAVFCTVGNFSNDAHSDFLNSLEIRGTTRAPRELFDTGSFLMSGTPSPYPEDIPSRVPRCLVFSVRVSCAGQQHSYKILFLLETNNRLGQQWSSIFGAPPPLTFPDNSFNKGVGVASPQSTKNHKKSRFRILRILTKSIHRGSIVRRLYHLSCDTFWSVEKDGSSVKLSQRLYDQMFSFSSGSRTRWKSQRNPTDNFYFLPLRDVKEMEEG</sequence>
<dbReference type="AlphaFoldDB" id="A0AAV4Q6D7"/>
<keyword evidence="2" id="KW-1185">Reference proteome</keyword>
<reference evidence="1 2" key="1">
    <citation type="submission" date="2021-06" db="EMBL/GenBank/DDBJ databases">
        <title>Caerostris darwini draft genome.</title>
        <authorList>
            <person name="Kono N."/>
            <person name="Arakawa K."/>
        </authorList>
    </citation>
    <scope>NUCLEOTIDE SEQUENCE [LARGE SCALE GENOMIC DNA]</scope>
</reference>